<name>A0AAV2KEQ3_KNICA</name>
<keyword evidence="3" id="KW-1185">Reference proteome</keyword>
<dbReference type="InterPro" id="IPR004244">
    <property type="entry name" value="Transposase_22"/>
</dbReference>
<dbReference type="Proteomes" id="UP001497482">
    <property type="component" value="Chromosome 18"/>
</dbReference>
<dbReference type="EMBL" id="OZ035840">
    <property type="protein sequence ID" value="CAL1588421.1"/>
    <property type="molecule type" value="Genomic_DNA"/>
</dbReference>
<dbReference type="Gene3D" id="3.30.70.1820">
    <property type="entry name" value="L1 transposable element, RRM domain"/>
    <property type="match status" value="1"/>
</dbReference>
<feature type="region of interest" description="Disordered" evidence="1">
    <location>
        <begin position="1"/>
        <end position="43"/>
    </location>
</feature>
<proteinExistence type="predicted"/>
<accession>A0AAV2KEQ3</accession>
<evidence type="ECO:0000313" key="3">
    <source>
        <dbReference type="Proteomes" id="UP001497482"/>
    </source>
</evidence>
<organism evidence="2 3">
    <name type="scientific">Knipowitschia caucasica</name>
    <name type="common">Caucasian dwarf goby</name>
    <name type="synonym">Pomatoschistus caucasicus</name>
    <dbReference type="NCBI Taxonomy" id="637954"/>
    <lineage>
        <taxon>Eukaryota</taxon>
        <taxon>Metazoa</taxon>
        <taxon>Chordata</taxon>
        <taxon>Craniata</taxon>
        <taxon>Vertebrata</taxon>
        <taxon>Euteleostomi</taxon>
        <taxon>Actinopterygii</taxon>
        <taxon>Neopterygii</taxon>
        <taxon>Teleostei</taxon>
        <taxon>Neoteleostei</taxon>
        <taxon>Acanthomorphata</taxon>
        <taxon>Gobiaria</taxon>
        <taxon>Gobiiformes</taxon>
        <taxon>Gobioidei</taxon>
        <taxon>Gobiidae</taxon>
        <taxon>Gobiinae</taxon>
        <taxon>Knipowitschia</taxon>
    </lineage>
</organism>
<gene>
    <name evidence="2" type="ORF">KC01_LOCUS18220</name>
</gene>
<dbReference type="AlphaFoldDB" id="A0AAV2KEQ3"/>
<evidence type="ECO:0000256" key="1">
    <source>
        <dbReference type="SAM" id="MobiDB-lite"/>
    </source>
</evidence>
<reference evidence="2 3" key="1">
    <citation type="submission" date="2024-04" db="EMBL/GenBank/DDBJ databases">
        <authorList>
            <person name="Waldvogel A.-M."/>
            <person name="Schoenle A."/>
        </authorList>
    </citation>
    <scope>NUCLEOTIDE SEQUENCE [LARGE SCALE GENOMIC DNA]</scope>
</reference>
<sequence length="197" mass="23580">MSNPSTKRKSENKPPVTPTKSLNNKKEVQDIKGTARKTEQRVDKAEEMIQQLESKVVELARYKRRWNLRLRGLQEREDEEVRRAVIEICQNVAPGYKDKFKDVIDSVHRLGRPNSTRSQPRDIIIQFSMRHYRDAIWKMSKNHDHLKQRLLRFKEDLTPEDREKRNRLWPLIQKAREEKKIAYFVGGRAFIDNKEIF</sequence>
<dbReference type="PANTHER" id="PTHR11505">
    <property type="entry name" value="L1 TRANSPOSABLE ELEMENT-RELATED"/>
    <property type="match status" value="1"/>
</dbReference>
<evidence type="ECO:0000313" key="2">
    <source>
        <dbReference type="EMBL" id="CAL1588421.1"/>
    </source>
</evidence>
<protein>
    <submittedName>
        <fullName evidence="2">Uncharacterized protein</fullName>
    </submittedName>
</protein>